<feature type="region of interest" description="Disordered" evidence="1">
    <location>
        <begin position="346"/>
        <end position="368"/>
    </location>
</feature>
<feature type="compositionally biased region" description="Low complexity" evidence="1">
    <location>
        <begin position="153"/>
        <end position="173"/>
    </location>
</feature>
<feature type="compositionally biased region" description="Polar residues" evidence="1">
    <location>
        <begin position="87"/>
        <end position="100"/>
    </location>
</feature>
<accession>A0AAF0F4G4</accession>
<reference evidence="2" key="1">
    <citation type="submission" date="2023-02" db="EMBL/GenBank/DDBJ databases">
        <title>Mating type loci evolution in Malassezia.</title>
        <authorList>
            <person name="Coelho M.A."/>
        </authorList>
    </citation>
    <scope>NUCLEOTIDE SEQUENCE</scope>
    <source>
        <strain evidence="2">CBS 14136</strain>
    </source>
</reference>
<evidence type="ECO:0000313" key="3">
    <source>
        <dbReference type="Proteomes" id="UP001214628"/>
    </source>
</evidence>
<feature type="compositionally biased region" description="Low complexity" evidence="1">
    <location>
        <begin position="190"/>
        <end position="204"/>
    </location>
</feature>
<keyword evidence="3" id="KW-1185">Reference proteome</keyword>
<feature type="compositionally biased region" description="Polar residues" evidence="1">
    <location>
        <begin position="1"/>
        <end position="26"/>
    </location>
</feature>
<feature type="compositionally biased region" description="Polar residues" evidence="1">
    <location>
        <begin position="347"/>
        <end position="361"/>
    </location>
</feature>
<sequence length="668" mass="71650">MGVGISSRTPLAGSSQNTESLANASTPLDHPGSRRMSRPRKVSSRVRSPSPTPVTPSARSAPRSRTSPLPQPTPTPLGTKRRDHDSASNSAPLRTPQNRMQESEDMASASNSAVHDDGTTSPDEGTGPGKRQRRPSTMYRPPEALTSEPRKGTSISSTNASSSRSRSQGRTKSPTLTLRYTQRQDHHAQPISPSAGPSDSSSAAPPTPKLRTSGSAPVSSQKQHTPAEYIPATFTRHGERIVPPPRRPGTTPSSRSNMCGILSPKPVRTMSGLWRAPIATSISAESKEDDDEDDDDDDEANESVLGIGGGDFVLRSTNLAREVWSSLALNEQTWHPKVRDPRAVLNTEASPWTLPGNSLGNESDGEEEDFHKTMLHDLELDDPNSATDSTLQGVALKPDAVISSELQINSPRTIQEGSPNSDSQRTQSPVNGVGSTEHTSDPVFQHALPLPRSAESHAHAGSLTLSLPFEMNPTLHAHAATTPPSSLEQDDLDAEGDTPLTPIHNVMVQDLAERATVDSLQSPSSNDPLTAVLRSSALPSAETCEPLASNPPSSPFSVASPLFDETSSVSSHSSPNEVSLHLAFSAEHSTENDPYYTSPETMMALTDLDRAWNCQSTQDQTESKINSSTPAVKRQRCAVDTACTLRSVQNAKRVARPRRMTRVRSRAS</sequence>
<feature type="compositionally biased region" description="Polar residues" evidence="1">
    <location>
        <begin position="108"/>
        <end position="123"/>
    </location>
</feature>
<dbReference type="Proteomes" id="UP001214628">
    <property type="component" value="Chromosome 1"/>
</dbReference>
<feature type="region of interest" description="Disordered" evidence="1">
    <location>
        <begin position="403"/>
        <end position="443"/>
    </location>
</feature>
<evidence type="ECO:0000256" key="1">
    <source>
        <dbReference type="SAM" id="MobiDB-lite"/>
    </source>
</evidence>
<gene>
    <name evidence="2" type="ORF">MPSI1_001173</name>
</gene>
<proteinExistence type="predicted"/>
<feature type="compositionally biased region" description="Acidic residues" evidence="1">
    <location>
        <begin position="287"/>
        <end position="301"/>
    </location>
</feature>
<organism evidence="2 3">
    <name type="scientific">Malassezia psittaci</name>
    <dbReference type="NCBI Taxonomy" id="1821823"/>
    <lineage>
        <taxon>Eukaryota</taxon>
        <taxon>Fungi</taxon>
        <taxon>Dikarya</taxon>
        <taxon>Basidiomycota</taxon>
        <taxon>Ustilaginomycotina</taxon>
        <taxon>Malasseziomycetes</taxon>
        <taxon>Malasseziales</taxon>
        <taxon>Malasseziaceae</taxon>
        <taxon>Malassezia</taxon>
    </lineage>
</organism>
<feature type="region of interest" description="Disordered" evidence="1">
    <location>
        <begin position="1"/>
        <end position="309"/>
    </location>
</feature>
<dbReference type="EMBL" id="CP118375">
    <property type="protein sequence ID" value="WFD42528.1"/>
    <property type="molecule type" value="Genomic_DNA"/>
</dbReference>
<feature type="compositionally biased region" description="Basic residues" evidence="1">
    <location>
        <begin position="33"/>
        <end position="44"/>
    </location>
</feature>
<protein>
    <submittedName>
        <fullName evidence="2">Uncharacterized protein</fullName>
    </submittedName>
</protein>
<feature type="compositionally biased region" description="Polar residues" evidence="1">
    <location>
        <begin position="404"/>
        <end position="437"/>
    </location>
</feature>
<name>A0AAF0F4G4_9BASI</name>
<feature type="compositionally biased region" description="Polar residues" evidence="1">
    <location>
        <begin position="210"/>
        <end position="224"/>
    </location>
</feature>
<feature type="region of interest" description="Disordered" evidence="1">
    <location>
        <begin position="476"/>
        <end position="500"/>
    </location>
</feature>
<evidence type="ECO:0000313" key="2">
    <source>
        <dbReference type="EMBL" id="WFD42528.1"/>
    </source>
</evidence>
<dbReference type="AlphaFoldDB" id="A0AAF0F4G4"/>
<feature type="compositionally biased region" description="Low complexity" evidence="1">
    <location>
        <begin position="45"/>
        <end position="68"/>
    </location>
</feature>